<dbReference type="SUPFAM" id="SSF51735">
    <property type="entry name" value="NAD(P)-binding Rossmann-fold domains"/>
    <property type="match status" value="1"/>
</dbReference>
<dbReference type="EMBL" id="UINC01035304">
    <property type="protein sequence ID" value="SVB27501.1"/>
    <property type="molecule type" value="Genomic_DNA"/>
</dbReference>
<evidence type="ECO:0000313" key="1">
    <source>
        <dbReference type="EMBL" id="SVB27501.1"/>
    </source>
</evidence>
<dbReference type="InterPro" id="IPR036291">
    <property type="entry name" value="NAD(P)-bd_dom_sf"/>
</dbReference>
<protein>
    <recommendedName>
        <fullName evidence="2">NAD-dependent epimerase/dehydratase domain-containing protein</fullName>
    </recommendedName>
</protein>
<evidence type="ECO:0008006" key="2">
    <source>
        <dbReference type="Google" id="ProtNLM"/>
    </source>
</evidence>
<organism evidence="1">
    <name type="scientific">marine metagenome</name>
    <dbReference type="NCBI Taxonomy" id="408172"/>
    <lineage>
        <taxon>unclassified sequences</taxon>
        <taxon>metagenomes</taxon>
        <taxon>ecological metagenomes</taxon>
    </lineage>
</organism>
<accession>A0A382CPF5</accession>
<reference evidence="1" key="1">
    <citation type="submission" date="2018-05" db="EMBL/GenBank/DDBJ databases">
        <authorList>
            <person name="Lanie J.A."/>
            <person name="Ng W.-L."/>
            <person name="Kazmierczak K.M."/>
            <person name="Andrzejewski T.M."/>
            <person name="Davidsen T.M."/>
            <person name="Wayne K.J."/>
            <person name="Tettelin H."/>
            <person name="Glass J.I."/>
            <person name="Rusch D."/>
            <person name="Podicherti R."/>
            <person name="Tsui H.-C.T."/>
            <person name="Winkler M.E."/>
        </authorList>
    </citation>
    <scope>NUCLEOTIDE SEQUENCE</scope>
</reference>
<gene>
    <name evidence="1" type="ORF">METZ01_LOCUS180355</name>
</gene>
<name>A0A382CPF5_9ZZZZ</name>
<dbReference type="AlphaFoldDB" id="A0A382CPF5"/>
<proteinExistence type="predicted"/>
<sequence>VNKVIILGSSGEIGSFLSKKLSNTYTIIKASRSKEDSNSHYIDFSDRLLIDQFIKNNINSDIYGIINCYGIQKPIGNFGDTNFEDWEKNIIINFQNYSFFIHRILNQNLTNL</sequence>
<feature type="non-terminal residue" evidence="1">
    <location>
        <position position="112"/>
    </location>
</feature>
<feature type="non-terminal residue" evidence="1">
    <location>
        <position position="1"/>
    </location>
</feature>
<dbReference type="Gene3D" id="3.40.50.720">
    <property type="entry name" value="NAD(P)-binding Rossmann-like Domain"/>
    <property type="match status" value="1"/>
</dbReference>